<gene>
    <name evidence="5" type="ORF">GSPATT00011694001</name>
</gene>
<dbReference type="SMART" id="SM00320">
    <property type="entry name" value="WD40"/>
    <property type="match status" value="2"/>
</dbReference>
<evidence type="ECO:0000313" key="6">
    <source>
        <dbReference type="Proteomes" id="UP000000600"/>
    </source>
</evidence>
<evidence type="ECO:0000256" key="3">
    <source>
        <dbReference type="ARBA" id="ARBA00022737"/>
    </source>
</evidence>
<dbReference type="InterPro" id="IPR015943">
    <property type="entry name" value="WD40/YVTN_repeat-like_dom_sf"/>
</dbReference>
<comment type="similarity">
    <text evidence="1">Belongs to the WD repeat DDB2/WDR76 family.</text>
</comment>
<organism evidence="5 6">
    <name type="scientific">Paramecium tetraurelia</name>
    <dbReference type="NCBI Taxonomy" id="5888"/>
    <lineage>
        <taxon>Eukaryota</taxon>
        <taxon>Sar</taxon>
        <taxon>Alveolata</taxon>
        <taxon>Ciliophora</taxon>
        <taxon>Intramacronucleata</taxon>
        <taxon>Oligohymenophorea</taxon>
        <taxon>Peniculida</taxon>
        <taxon>Parameciidae</taxon>
        <taxon>Paramecium</taxon>
    </lineage>
</organism>
<reference evidence="5 6" key="1">
    <citation type="journal article" date="2006" name="Nature">
        <title>Global trends of whole-genome duplications revealed by the ciliate Paramecium tetraurelia.</title>
        <authorList>
            <consortium name="Genoscope"/>
            <person name="Aury J.-M."/>
            <person name="Jaillon O."/>
            <person name="Duret L."/>
            <person name="Noel B."/>
            <person name="Jubin C."/>
            <person name="Porcel B.M."/>
            <person name="Segurens B."/>
            <person name="Daubin V."/>
            <person name="Anthouard V."/>
            <person name="Aiach N."/>
            <person name="Arnaiz O."/>
            <person name="Billaut A."/>
            <person name="Beisson J."/>
            <person name="Blanc I."/>
            <person name="Bouhouche K."/>
            <person name="Camara F."/>
            <person name="Duharcourt S."/>
            <person name="Guigo R."/>
            <person name="Gogendeau D."/>
            <person name="Katinka M."/>
            <person name="Keller A.-M."/>
            <person name="Kissmehl R."/>
            <person name="Klotz C."/>
            <person name="Koll F."/>
            <person name="Le Moue A."/>
            <person name="Lepere C."/>
            <person name="Malinsky S."/>
            <person name="Nowacki M."/>
            <person name="Nowak J.K."/>
            <person name="Plattner H."/>
            <person name="Poulain J."/>
            <person name="Ruiz F."/>
            <person name="Serrano V."/>
            <person name="Zagulski M."/>
            <person name="Dessen P."/>
            <person name="Betermier M."/>
            <person name="Weissenbach J."/>
            <person name="Scarpelli C."/>
            <person name="Schachter V."/>
            <person name="Sperling L."/>
            <person name="Meyer E."/>
            <person name="Cohen J."/>
            <person name="Wincker P."/>
        </authorList>
    </citation>
    <scope>NUCLEOTIDE SEQUENCE [LARGE SCALE GENOMIC DNA]</scope>
    <source>
        <strain evidence="5 6">Stock d4-2</strain>
    </source>
</reference>
<dbReference type="InterPro" id="IPR036322">
    <property type="entry name" value="WD40_repeat_dom_sf"/>
</dbReference>
<sequence length="358" mass="42075">MKIIPFSNKYTNFVNDKDKVICFSKQSQQCSLYNLTLSKIIRKFNLKKQPKLMQIIDNNKLLIGEQNGDIQIIDISTAKLITNLSNHAYQVVQIIPFEDQYMITMCQNKEARIWDSKNLKQIFKINHQTAVKQIYFSKNGQKVILVAYDCSVKIFSTQTGEIINQINHNIQQVYYIKYFQQFDQCLIAYQNKQDRQVLLWDIQEFTNKQILQGFNNRIQDVYFNSKSKKILISKDLDLAVIPSNSNKLIIYNILSEEIRAEIKGLAHQNKINVEFTKNNHLIIDDQQHILVYTENGKFNQTLFTFNENQIKYLQIIANQSRNNNRQSIQMNDQKITQDDETNQSQIWLHTPSYLAPIS</sequence>
<dbReference type="GO" id="GO:0003677">
    <property type="term" value="F:DNA binding"/>
    <property type="evidence" value="ECO:0000318"/>
    <property type="project" value="GO_Central"/>
</dbReference>
<dbReference type="GO" id="GO:2000001">
    <property type="term" value="P:regulation of DNA damage checkpoint"/>
    <property type="evidence" value="ECO:0000318"/>
    <property type="project" value="GO_Central"/>
</dbReference>
<dbReference type="OMA" id="CLIAYQN"/>
<accession>A0CZA4</accession>
<dbReference type="HOGENOM" id="CLU_774926_0_0_1"/>
<feature type="domain" description="Anaphase-promoting complex subunit 4-like WD40" evidence="4">
    <location>
        <begin position="117"/>
        <end position="178"/>
    </location>
</feature>
<dbReference type="STRING" id="5888.A0CZA4"/>
<keyword evidence="6" id="KW-1185">Reference proteome</keyword>
<evidence type="ECO:0000256" key="1">
    <source>
        <dbReference type="ARBA" id="ARBA00005434"/>
    </source>
</evidence>
<dbReference type="InterPro" id="IPR001680">
    <property type="entry name" value="WD40_rpt"/>
</dbReference>
<evidence type="ECO:0000259" key="4">
    <source>
        <dbReference type="Pfam" id="PF12894"/>
    </source>
</evidence>
<keyword evidence="3" id="KW-0677">Repeat</keyword>
<dbReference type="Pfam" id="PF12894">
    <property type="entry name" value="ANAPC4_WD40"/>
    <property type="match status" value="1"/>
</dbReference>
<dbReference type="InterPro" id="IPR050853">
    <property type="entry name" value="WD_repeat_DNA-damage-binding"/>
</dbReference>
<protein>
    <recommendedName>
        <fullName evidence="4">Anaphase-promoting complex subunit 4-like WD40 domain-containing protein</fullName>
    </recommendedName>
</protein>
<dbReference type="SUPFAM" id="SSF50978">
    <property type="entry name" value="WD40 repeat-like"/>
    <property type="match status" value="1"/>
</dbReference>
<proteinExistence type="inferred from homology"/>
<dbReference type="RefSeq" id="XP_001443518.1">
    <property type="nucleotide sequence ID" value="XM_001443481.1"/>
</dbReference>
<dbReference type="EMBL" id="CT868230">
    <property type="protein sequence ID" value="CAK76121.1"/>
    <property type="molecule type" value="Genomic_DNA"/>
</dbReference>
<dbReference type="PANTHER" id="PTHR14773">
    <property type="entry name" value="WD REPEAT-CONTAINING PROTEIN 76"/>
    <property type="match status" value="1"/>
</dbReference>
<dbReference type="Gene3D" id="2.130.10.10">
    <property type="entry name" value="YVTN repeat-like/Quinoprotein amine dehydrogenase"/>
    <property type="match status" value="1"/>
</dbReference>
<evidence type="ECO:0000313" key="5">
    <source>
        <dbReference type="EMBL" id="CAK76121.1"/>
    </source>
</evidence>
<dbReference type="PANTHER" id="PTHR14773:SF0">
    <property type="entry name" value="WD REPEAT-CONTAINING PROTEIN 76"/>
    <property type="match status" value="1"/>
</dbReference>
<evidence type="ECO:0000256" key="2">
    <source>
        <dbReference type="ARBA" id="ARBA00022574"/>
    </source>
</evidence>
<dbReference type="KEGG" id="ptm:GSPATT00011694001"/>
<dbReference type="InParanoid" id="A0CZA4"/>
<dbReference type="AlphaFoldDB" id="A0CZA4"/>
<dbReference type="GeneID" id="5029303"/>
<dbReference type="eggNOG" id="KOG0281">
    <property type="taxonomic scope" value="Eukaryota"/>
</dbReference>
<keyword evidence="2" id="KW-0853">WD repeat</keyword>
<dbReference type="InterPro" id="IPR024977">
    <property type="entry name" value="Apc4-like_WD40_dom"/>
</dbReference>
<name>A0CZA4_PARTE</name>
<dbReference type="GO" id="GO:0005634">
    <property type="term" value="C:nucleus"/>
    <property type="evidence" value="ECO:0000318"/>
    <property type="project" value="GO_Central"/>
</dbReference>
<dbReference type="Proteomes" id="UP000000600">
    <property type="component" value="Unassembled WGS sequence"/>
</dbReference>
<dbReference type="OrthoDB" id="308449at2759"/>